<protein>
    <submittedName>
        <fullName evidence="1">Uncharacterized protein</fullName>
    </submittedName>
</protein>
<keyword evidence="2" id="KW-1185">Reference proteome</keyword>
<evidence type="ECO:0000313" key="1">
    <source>
        <dbReference type="EMBL" id="KAI3783739.1"/>
    </source>
</evidence>
<proteinExistence type="predicted"/>
<accession>A0ACB9GJY5</accession>
<reference evidence="2" key="1">
    <citation type="journal article" date="2022" name="Mol. Ecol. Resour.">
        <title>The genomes of chicory, endive, great burdock and yacon provide insights into Asteraceae palaeo-polyploidization history and plant inulin production.</title>
        <authorList>
            <person name="Fan W."/>
            <person name="Wang S."/>
            <person name="Wang H."/>
            <person name="Wang A."/>
            <person name="Jiang F."/>
            <person name="Liu H."/>
            <person name="Zhao H."/>
            <person name="Xu D."/>
            <person name="Zhang Y."/>
        </authorList>
    </citation>
    <scope>NUCLEOTIDE SEQUENCE [LARGE SCALE GENOMIC DNA]</scope>
    <source>
        <strain evidence="2">cv. Yunnan</strain>
    </source>
</reference>
<reference evidence="1 2" key="2">
    <citation type="journal article" date="2022" name="Mol. Ecol. Resour.">
        <title>The genomes of chicory, endive, great burdock and yacon provide insights into Asteraceae paleo-polyploidization history and plant inulin production.</title>
        <authorList>
            <person name="Fan W."/>
            <person name="Wang S."/>
            <person name="Wang H."/>
            <person name="Wang A."/>
            <person name="Jiang F."/>
            <person name="Liu H."/>
            <person name="Zhao H."/>
            <person name="Xu D."/>
            <person name="Zhang Y."/>
        </authorList>
    </citation>
    <scope>NUCLEOTIDE SEQUENCE [LARGE SCALE GENOMIC DNA]</scope>
    <source>
        <strain evidence="2">cv. Yunnan</strain>
        <tissue evidence="1">Leaves</tissue>
    </source>
</reference>
<organism evidence="1 2">
    <name type="scientific">Smallanthus sonchifolius</name>
    <dbReference type="NCBI Taxonomy" id="185202"/>
    <lineage>
        <taxon>Eukaryota</taxon>
        <taxon>Viridiplantae</taxon>
        <taxon>Streptophyta</taxon>
        <taxon>Embryophyta</taxon>
        <taxon>Tracheophyta</taxon>
        <taxon>Spermatophyta</taxon>
        <taxon>Magnoliopsida</taxon>
        <taxon>eudicotyledons</taxon>
        <taxon>Gunneridae</taxon>
        <taxon>Pentapetalae</taxon>
        <taxon>asterids</taxon>
        <taxon>campanulids</taxon>
        <taxon>Asterales</taxon>
        <taxon>Asteraceae</taxon>
        <taxon>Asteroideae</taxon>
        <taxon>Heliantheae alliance</taxon>
        <taxon>Millerieae</taxon>
        <taxon>Smallanthus</taxon>
    </lineage>
</organism>
<dbReference type="EMBL" id="CM042031">
    <property type="protein sequence ID" value="KAI3783739.1"/>
    <property type="molecule type" value="Genomic_DNA"/>
</dbReference>
<sequence>MTVTSLDPLWKTIERQNGVRLLVVTMLWISLFVAEPLMLPAAAHIAFAGIVLKKLTGQLIVTLSQNGL</sequence>
<gene>
    <name evidence="1" type="ORF">L1987_42825</name>
</gene>
<name>A0ACB9GJY5_9ASTR</name>
<dbReference type="Proteomes" id="UP001056120">
    <property type="component" value="Linkage Group LG14"/>
</dbReference>
<evidence type="ECO:0000313" key="2">
    <source>
        <dbReference type="Proteomes" id="UP001056120"/>
    </source>
</evidence>
<comment type="caution">
    <text evidence="1">The sequence shown here is derived from an EMBL/GenBank/DDBJ whole genome shotgun (WGS) entry which is preliminary data.</text>
</comment>